<keyword evidence="2" id="KW-0812">Transmembrane</keyword>
<evidence type="ECO:0000256" key="2">
    <source>
        <dbReference type="SAM" id="Phobius"/>
    </source>
</evidence>
<accession>A0A6P1MB27</accession>
<keyword evidence="5" id="KW-1185">Reference proteome</keyword>
<dbReference type="EMBL" id="CP047591">
    <property type="protein sequence ID" value="QHI71061.1"/>
    <property type="molecule type" value="Genomic_DNA"/>
</dbReference>
<feature type="domain" description="SPOR" evidence="3">
    <location>
        <begin position="124"/>
        <end position="199"/>
    </location>
</feature>
<dbReference type="AlphaFoldDB" id="A0A6P1MB27"/>
<keyword evidence="2" id="KW-0472">Membrane</keyword>
<sequence length="199" mass="21842">MGPIRRKRRRNSFRQKTKVNFTAILVIISIAVLLGYGTAKFIIYPLFNSDSTNSDSTNKEGFKIEKFLGFFLDDKDNPGESDKNNQNNGQSTTTPGIQQNNQDAKSGVVEDKLKVTPTAQNAATTTPAGYCIQFGSFTTKLSAESLVSELKTSGITAQVVEKDGAYKVVSQLFEQKEQAVATMNTLTGTKYSDAFITQR</sequence>
<gene>
    <name evidence="4" type="ORF">Ami3637_00470</name>
</gene>
<organism evidence="4 5">
    <name type="scientific">Aminipila terrae</name>
    <dbReference type="NCBI Taxonomy" id="2697030"/>
    <lineage>
        <taxon>Bacteria</taxon>
        <taxon>Bacillati</taxon>
        <taxon>Bacillota</taxon>
        <taxon>Clostridia</taxon>
        <taxon>Peptostreptococcales</taxon>
        <taxon>Anaerovoracaceae</taxon>
        <taxon>Aminipila</taxon>
    </lineage>
</organism>
<dbReference type="InterPro" id="IPR007730">
    <property type="entry name" value="SPOR-like_dom"/>
</dbReference>
<dbReference type="Pfam" id="PF05036">
    <property type="entry name" value="SPOR"/>
    <property type="match status" value="1"/>
</dbReference>
<dbReference type="GO" id="GO:0042834">
    <property type="term" value="F:peptidoglycan binding"/>
    <property type="evidence" value="ECO:0007669"/>
    <property type="project" value="InterPro"/>
</dbReference>
<protein>
    <recommendedName>
        <fullName evidence="3">SPOR domain-containing protein</fullName>
    </recommendedName>
</protein>
<keyword evidence="2" id="KW-1133">Transmembrane helix</keyword>
<dbReference type="Gene3D" id="3.30.70.1070">
    <property type="entry name" value="Sporulation related repeat"/>
    <property type="match status" value="1"/>
</dbReference>
<feature type="compositionally biased region" description="Polar residues" evidence="1">
    <location>
        <begin position="84"/>
        <end position="104"/>
    </location>
</feature>
<dbReference type="InterPro" id="IPR036680">
    <property type="entry name" value="SPOR-like_sf"/>
</dbReference>
<dbReference type="RefSeq" id="WP_162360839.1">
    <property type="nucleotide sequence ID" value="NZ_CP047591.1"/>
</dbReference>
<evidence type="ECO:0000313" key="5">
    <source>
        <dbReference type="Proteomes" id="UP000463883"/>
    </source>
</evidence>
<evidence type="ECO:0000313" key="4">
    <source>
        <dbReference type="EMBL" id="QHI71061.1"/>
    </source>
</evidence>
<name>A0A6P1MB27_9FIRM</name>
<reference evidence="4 5" key="1">
    <citation type="submission" date="2020-01" db="EMBL/GenBank/DDBJ databases">
        <title>Genomic analysis of Aminipila sp. CBA3637.</title>
        <authorList>
            <person name="Kim Y.B."/>
            <person name="Roh S.W."/>
        </authorList>
    </citation>
    <scope>NUCLEOTIDE SEQUENCE [LARGE SCALE GENOMIC DNA]</scope>
    <source>
        <strain evidence="4 5">CBA3637</strain>
    </source>
</reference>
<evidence type="ECO:0000259" key="3">
    <source>
        <dbReference type="PROSITE" id="PS51724"/>
    </source>
</evidence>
<evidence type="ECO:0000256" key="1">
    <source>
        <dbReference type="SAM" id="MobiDB-lite"/>
    </source>
</evidence>
<dbReference type="SUPFAM" id="SSF110997">
    <property type="entry name" value="Sporulation related repeat"/>
    <property type="match status" value="1"/>
</dbReference>
<dbReference type="PROSITE" id="PS51724">
    <property type="entry name" value="SPOR"/>
    <property type="match status" value="1"/>
</dbReference>
<dbReference type="Proteomes" id="UP000463883">
    <property type="component" value="Chromosome"/>
</dbReference>
<feature type="transmembrane region" description="Helical" evidence="2">
    <location>
        <begin position="21"/>
        <end position="47"/>
    </location>
</feature>
<feature type="region of interest" description="Disordered" evidence="1">
    <location>
        <begin position="77"/>
        <end position="107"/>
    </location>
</feature>
<dbReference type="KEGG" id="amic:Ami3637_00470"/>
<proteinExistence type="predicted"/>